<dbReference type="GO" id="GO:0009451">
    <property type="term" value="P:RNA modification"/>
    <property type="evidence" value="ECO:0007669"/>
    <property type="project" value="InterPro"/>
</dbReference>
<dbReference type="FunFam" id="1.25.40.10:FF:000090">
    <property type="entry name" value="Pentatricopeptide repeat-containing protein, chloroplastic"/>
    <property type="match status" value="1"/>
</dbReference>
<dbReference type="Pfam" id="PF13041">
    <property type="entry name" value="PPR_2"/>
    <property type="match status" value="4"/>
</dbReference>
<feature type="repeat" description="PPR" evidence="3">
    <location>
        <begin position="217"/>
        <end position="251"/>
    </location>
</feature>
<dbReference type="InterPro" id="IPR011990">
    <property type="entry name" value="TPR-like_helical_dom_sf"/>
</dbReference>
<dbReference type="Pfam" id="PF12854">
    <property type="entry name" value="PPR_1"/>
    <property type="match status" value="1"/>
</dbReference>
<organism evidence="4 5">
    <name type="scientific">Platanthera zijinensis</name>
    <dbReference type="NCBI Taxonomy" id="2320716"/>
    <lineage>
        <taxon>Eukaryota</taxon>
        <taxon>Viridiplantae</taxon>
        <taxon>Streptophyta</taxon>
        <taxon>Embryophyta</taxon>
        <taxon>Tracheophyta</taxon>
        <taxon>Spermatophyta</taxon>
        <taxon>Magnoliopsida</taxon>
        <taxon>Liliopsida</taxon>
        <taxon>Asparagales</taxon>
        <taxon>Orchidaceae</taxon>
        <taxon>Orchidoideae</taxon>
        <taxon>Orchideae</taxon>
        <taxon>Orchidinae</taxon>
        <taxon>Platanthera</taxon>
    </lineage>
</organism>
<dbReference type="InterPro" id="IPR046848">
    <property type="entry name" value="E_motif"/>
</dbReference>
<name>A0AAP0C1Q6_9ASPA</name>
<dbReference type="AlphaFoldDB" id="A0AAP0C1Q6"/>
<evidence type="ECO:0000256" key="3">
    <source>
        <dbReference type="PROSITE-ProRule" id="PRU00708"/>
    </source>
</evidence>
<feature type="repeat" description="PPR" evidence="3">
    <location>
        <begin position="279"/>
        <end position="313"/>
    </location>
</feature>
<dbReference type="Gene3D" id="1.25.40.10">
    <property type="entry name" value="Tetratricopeptide repeat domain"/>
    <property type="match status" value="4"/>
</dbReference>
<dbReference type="GO" id="GO:0003723">
    <property type="term" value="F:RNA binding"/>
    <property type="evidence" value="ECO:0007669"/>
    <property type="project" value="InterPro"/>
</dbReference>
<dbReference type="Pfam" id="PF01535">
    <property type="entry name" value="PPR"/>
    <property type="match status" value="1"/>
</dbReference>
<accession>A0AAP0C1Q6</accession>
<dbReference type="PANTHER" id="PTHR47926">
    <property type="entry name" value="PENTATRICOPEPTIDE REPEAT-CONTAINING PROTEIN"/>
    <property type="match status" value="1"/>
</dbReference>
<proteinExistence type="inferred from homology"/>
<evidence type="ECO:0000313" key="5">
    <source>
        <dbReference type="Proteomes" id="UP001418222"/>
    </source>
</evidence>
<dbReference type="Proteomes" id="UP001418222">
    <property type="component" value="Unassembled WGS sequence"/>
</dbReference>
<dbReference type="InterPro" id="IPR002885">
    <property type="entry name" value="PPR_rpt"/>
</dbReference>
<evidence type="ECO:0000256" key="1">
    <source>
        <dbReference type="ARBA" id="ARBA00006643"/>
    </source>
</evidence>
<dbReference type="PANTHER" id="PTHR47926:SF403">
    <property type="entry name" value="PENTACOTRIPEPTIDE-REPEAT REGION OF PRORP DOMAIN-CONTAINING PROTEIN"/>
    <property type="match status" value="1"/>
</dbReference>
<evidence type="ECO:0000313" key="4">
    <source>
        <dbReference type="EMBL" id="KAK8957503.1"/>
    </source>
</evidence>
<dbReference type="SUPFAM" id="SSF48452">
    <property type="entry name" value="TPR-like"/>
    <property type="match status" value="1"/>
</dbReference>
<keyword evidence="2" id="KW-0677">Repeat</keyword>
<reference evidence="4 5" key="1">
    <citation type="journal article" date="2022" name="Nat. Plants">
        <title>Genomes of leafy and leafless Platanthera orchids illuminate the evolution of mycoheterotrophy.</title>
        <authorList>
            <person name="Li M.H."/>
            <person name="Liu K.W."/>
            <person name="Li Z."/>
            <person name="Lu H.C."/>
            <person name="Ye Q.L."/>
            <person name="Zhang D."/>
            <person name="Wang J.Y."/>
            <person name="Li Y.F."/>
            <person name="Zhong Z.M."/>
            <person name="Liu X."/>
            <person name="Yu X."/>
            <person name="Liu D.K."/>
            <person name="Tu X.D."/>
            <person name="Liu B."/>
            <person name="Hao Y."/>
            <person name="Liao X.Y."/>
            <person name="Jiang Y.T."/>
            <person name="Sun W.H."/>
            <person name="Chen J."/>
            <person name="Chen Y.Q."/>
            <person name="Ai Y."/>
            <person name="Zhai J.W."/>
            <person name="Wu S.S."/>
            <person name="Zhou Z."/>
            <person name="Hsiao Y.Y."/>
            <person name="Wu W.L."/>
            <person name="Chen Y.Y."/>
            <person name="Lin Y.F."/>
            <person name="Hsu J.L."/>
            <person name="Li C.Y."/>
            <person name="Wang Z.W."/>
            <person name="Zhao X."/>
            <person name="Zhong W.Y."/>
            <person name="Ma X.K."/>
            <person name="Ma L."/>
            <person name="Huang J."/>
            <person name="Chen G.Z."/>
            <person name="Huang M.Z."/>
            <person name="Huang L."/>
            <person name="Peng D.H."/>
            <person name="Luo Y.B."/>
            <person name="Zou S.Q."/>
            <person name="Chen S.P."/>
            <person name="Lan S."/>
            <person name="Tsai W.C."/>
            <person name="Van de Peer Y."/>
            <person name="Liu Z.J."/>
        </authorList>
    </citation>
    <scope>NUCLEOTIDE SEQUENCE [LARGE SCALE GENOMIC DNA]</scope>
    <source>
        <strain evidence="4">Lor287</strain>
    </source>
</reference>
<dbReference type="EMBL" id="JBBWWQ010000001">
    <property type="protein sequence ID" value="KAK8957503.1"/>
    <property type="molecule type" value="Genomic_DNA"/>
</dbReference>
<feature type="repeat" description="PPR" evidence="3">
    <location>
        <begin position="380"/>
        <end position="414"/>
    </location>
</feature>
<dbReference type="Pfam" id="PF20431">
    <property type="entry name" value="E_motif"/>
    <property type="match status" value="1"/>
</dbReference>
<dbReference type="InterPro" id="IPR046960">
    <property type="entry name" value="PPR_At4g14850-like_plant"/>
</dbReference>
<keyword evidence="5" id="KW-1185">Reference proteome</keyword>
<evidence type="ECO:0000256" key="2">
    <source>
        <dbReference type="ARBA" id="ARBA00022737"/>
    </source>
</evidence>
<dbReference type="FunFam" id="1.25.40.10:FF:000333">
    <property type="entry name" value="Pentatricopeptide repeat-containing protein"/>
    <property type="match status" value="1"/>
</dbReference>
<gene>
    <name evidence="4" type="primary">PCMP-E41</name>
    <name evidence="4" type="ORF">KSP39_PZI000008</name>
</gene>
<sequence>MSFSSLPIQQRIPNLVRHCSFQQLKQVHAFLISSSLARHPALPSLCIRRAAELGKTYHAGLIFSSCVSGDPHHILPWNALIRGSVQFGQHDKALNVFANMIQSGLTPNEFTYSDVFSACAALRDYQIGKTTHCRSLKAGLDLIPFVAVSLFNLYSSTETPRPPTASAAAAGVIDARKIFDLISTKSTGLWNKMISVYTRIRDILSARKLFDEMPCRDVVSWNTMLSGYVRAKEVERAKALFDEMPERNVFSWTSMVRALTDTGDLGTARKLFDEMPERNVVSWNCMLSSYTQSGMFKQAMDLFFQMQSLQIPPDGFTFVAALSACAHLGALKIGAWIHFHLIGDLLQFGSIVGTALIEMYAKCGDINSAFRIFIKTAEKDVFCWNVMIKALATHGRAKDALRLFASMSKEEQKLELNDFTFMSVLFACNHGGLVEQGRQIFESMERNFNIKPTMEHYGCLIDLLCRSDRIAEAYQVVKEMPYEPDFMVWGALLGGCRAGNDISLAEKVMESVEEVYDDDGSGVYAIMSNVYAASSRWSEAQKAREKIMDRRIWKTPGSSSVVDASHVGKQRSDLGV</sequence>
<dbReference type="PROSITE" id="PS51375">
    <property type="entry name" value="PPR"/>
    <property type="match status" value="4"/>
</dbReference>
<protein>
    <submittedName>
        <fullName evidence="4">Pentatricopeptide repeat-containing protein</fullName>
    </submittedName>
</protein>
<comment type="similarity">
    <text evidence="1">Belongs to the PPR family. PCMP-H subfamily.</text>
</comment>
<feature type="repeat" description="PPR" evidence="3">
    <location>
        <begin position="73"/>
        <end position="107"/>
    </location>
</feature>
<dbReference type="NCBIfam" id="TIGR00756">
    <property type="entry name" value="PPR"/>
    <property type="match status" value="6"/>
</dbReference>
<comment type="caution">
    <text evidence="4">The sequence shown here is derived from an EMBL/GenBank/DDBJ whole genome shotgun (WGS) entry which is preliminary data.</text>
</comment>